<evidence type="ECO:0000313" key="13">
    <source>
        <dbReference type="EMBL" id="KAJ6639286.1"/>
    </source>
</evidence>
<evidence type="ECO:0000256" key="10">
    <source>
        <dbReference type="ARBA" id="ARBA00023136"/>
    </source>
</evidence>
<feature type="transmembrane region" description="Helical" evidence="12">
    <location>
        <begin position="213"/>
        <end position="232"/>
    </location>
</feature>
<evidence type="ECO:0000256" key="5">
    <source>
        <dbReference type="ARBA" id="ARBA00022692"/>
    </source>
</evidence>
<evidence type="ECO:0000256" key="11">
    <source>
        <dbReference type="ARBA" id="ARBA00032711"/>
    </source>
</evidence>
<gene>
    <name evidence="14" type="primary">Use1_1</name>
    <name evidence="13" type="synonym">Use1_0</name>
    <name evidence="14" type="ORF">Bhyg_07531</name>
    <name evidence="13" type="ORF">Bhyg_12029</name>
</gene>
<dbReference type="AlphaFoldDB" id="A0A9Q0N4N9"/>
<keyword evidence="6" id="KW-0256">Endoplasmic reticulum</keyword>
<dbReference type="EMBL" id="WJQU01000003">
    <property type="protein sequence ID" value="KAJ6639286.1"/>
    <property type="molecule type" value="Genomic_DNA"/>
</dbReference>
<evidence type="ECO:0000256" key="7">
    <source>
        <dbReference type="ARBA" id="ARBA00022892"/>
    </source>
</evidence>
<comment type="similarity">
    <text evidence="2">Belongs to the USE1 family.</text>
</comment>
<keyword evidence="7" id="KW-0931">ER-Golgi transport</keyword>
<dbReference type="CDD" id="cd15860">
    <property type="entry name" value="SNARE_USE1"/>
    <property type="match status" value="1"/>
</dbReference>
<dbReference type="OrthoDB" id="6353017at2759"/>
<evidence type="ECO:0000256" key="6">
    <source>
        <dbReference type="ARBA" id="ARBA00022824"/>
    </source>
</evidence>
<evidence type="ECO:0000313" key="15">
    <source>
        <dbReference type="Proteomes" id="UP001151699"/>
    </source>
</evidence>
<evidence type="ECO:0000256" key="1">
    <source>
        <dbReference type="ARBA" id="ARBA00004163"/>
    </source>
</evidence>
<evidence type="ECO:0000256" key="12">
    <source>
        <dbReference type="SAM" id="Phobius"/>
    </source>
</evidence>
<evidence type="ECO:0000256" key="3">
    <source>
        <dbReference type="ARBA" id="ARBA00015843"/>
    </source>
</evidence>
<dbReference type="GO" id="GO:0005484">
    <property type="term" value="F:SNAP receptor activity"/>
    <property type="evidence" value="ECO:0007669"/>
    <property type="project" value="TreeGrafter"/>
</dbReference>
<organism evidence="14 15">
    <name type="scientific">Pseudolycoriella hygida</name>
    <dbReference type="NCBI Taxonomy" id="35572"/>
    <lineage>
        <taxon>Eukaryota</taxon>
        <taxon>Metazoa</taxon>
        <taxon>Ecdysozoa</taxon>
        <taxon>Arthropoda</taxon>
        <taxon>Hexapoda</taxon>
        <taxon>Insecta</taxon>
        <taxon>Pterygota</taxon>
        <taxon>Neoptera</taxon>
        <taxon>Endopterygota</taxon>
        <taxon>Diptera</taxon>
        <taxon>Nematocera</taxon>
        <taxon>Sciaroidea</taxon>
        <taxon>Sciaridae</taxon>
        <taxon>Pseudolycoriella</taxon>
    </lineage>
</organism>
<comment type="caution">
    <text evidence="14">The sequence shown here is derived from an EMBL/GenBank/DDBJ whole genome shotgun (WGS) entry which is preliminary data.</text>
</comment>
<keyword evidence="4" id="KW-0813">Transport</keyword>
<proteinExistence type="inferred from homology"/>
<dbReference type="EMBL" id="WJQU01000002">
    <property type="protein sequence ID" value="KAJ6642579.1"/>
    <property type="molecule type" value="Genomic_DNA"/>
</dbReference>
<keyword evidence="8" id="KW-0653">Protein transport</keyword>
<evidence type="ECO:0000256" key="9">
    <source>
        <dbReference type="ARBA" id="ARBA00022989"/>
    </source>
</evidence>
<name>A0A9Q0N4N9_9DIPT</name>
<keyword evidence="10 12" id="KW-0472">Membrane</keyword>
<dbReference type="PANTHER" id="PTHR13050:SF7">
    <property type="entry name" value="VESICLE TRANSPORT PROTEIN USE1"/>
    <property type="match status" value="1"/>
</dbReference>
<dbReference type="GO" id="GO:0006890">
    <property type="term" value="P:retrograde vesicle-mediated transport, Golgi to endoplasmic reticulum"/>
    <property type="evidence" value="ECO:0007669"/>
    <property type="project" value="TreeGrafter"/>
</dbReference>
<evidence type="ECO:0000256" key="8">
    <source>
        <dbReference type="ARBA" id="ARBA00022927"/>
    </source>
</evidence>
<dbReference type="GO" id="GO:0005789">
    <property type="term" value="C:endoplasmic reticulum membrane"/>
    <property type="evidence" value="ECO:0007669"/>
    <property type="project" value="UniProtKB-SubCell"/>
</dbReference>
<accession>A0A9Q0N4N9</accession>
<dbReference type="Pfam" id="PF09753">
    <property type="entry name" value="Use1"/>
    <property type="match status" value="1"/>
</dbReference>
<dbReference type="PANTHER" id="PTHR13050">
    <property type="entry name" value="USE1-LIKE PROTEIN"/>
    <property type="match status" value="1"/>
</dbReference>
<evidence type="ECO:0000313" key="14">
    <source>
        <dbReference type="EMBL" id="KAJ6642579.1"/>
    </source>
</evidence>
<keyword evidence="5 12" id="KW-0812">Transmembrane</keyword>
<reference evidence="14" key="1">
    <citation type="submission" date="2022-07" db="EMBL/GenBank/DDBJ databases">
        <authorList>
            <person name="Trinca V."/>
            <person name="Uliana J.V.C."/>
            <person name="Torres T.T."/>
            <person name="Ward R.J."/>
            <person name="Monesi N."/>
        </authorList>
    </citation>
    <scope>NUCLEOTIDE SEQUENCE</scope>
    <source>
        <strain evidence="14">HSMRA1968</strain>
        <tissue evidence="14">Whole embryos</tissue>
    </source>
</reference>
<dbReference type="InterPro" id="IPR019150">
    <property type="entry name" value="Vesicle_transport_protein_Use1"/>
</dbReference>
<keyword evidence="15" id="KW-1185">Reference proteome</keyword>
<comment type="subcellular location">
    <subcellularLocation>
        <location evidence="1">Endoplasmic reticulum membrane</location>
        <topology evidence="1">Single-pass type IV membrane protein</topology>
    </subcellularLocation>
</comment>
<keyword evidence="9 12" id="KW-1133">Transmembrane helix</keyword>
<evidence type="ECO:0000256" key="2">
    <source>
        <dbReference type="ARBA" id="ARBA00007891"/>
    </source>
</evidence>
<evidence type="ECO:0000256" key="4">
    <source>
        <dbReference type="ARBA" id="ARBA00022448"/>
    </source>
</evidence>
<dbReference type="GO" id="GO:0015031">
    <property type="term" value="P:protein transport"/>
    <property type="evidence" value="ECO:0007669"/>
    <property type="project" value="UniProtKB-KW"/>
</dbReference>
<dbReference type="GO" id="GO:0031201">
    <property type="term" value="C:SNARE complex"/>
    <property type="evidence" value="ECO:0007669"/>
    <property type="project" value="TreeGrafter"/>
</dbReference>
<dbReference type="Proteomes" id="UP001151699">
    <property type="component" value="Chromosome B"/>
</dbReference>
<dbReference type="Proteomes" id="UP001151699">
    <property type="component" value="Chromosome X"/>
</dbReference>
<protein>
    <recommendedName>
        <fullName evidence="3">Vesicle transport protein USE1</fullName>
    </recommendedName>
    <alternativeName>
        <fullName evidence="11">USE1-like protein</fullName>
    </alternativeName>
</protein>
<sequence>MSSKLEINIRTLLSHCEVLAKEDGKSWTLRKYIKSLDTMIKELATSEGKPSRTTLDEYYNRCEKLKTETNYVEQSNDSRKLQHQSRNLEAVDSVLKEIDQIRNERYHSQTRKHLLETQNELQTGLRKRGISTNSSDDMGQAIKYYGNMQEKIAEDMLSLTRSLKEQTEIANKIIRKDTETVSKSSLLSDNNLSSLASEADKLQEHSKRAWKCWMWIMIGIVMMIFIFMVLFMKITKKKL</sequence>